<dbReference type="Gene3D" id="3.40.50.150">
    <property type="entry name" value="Vaccinia Virus protein VP39"/>
    <property type="match status" value="1"/>
</dbReference>
<dbReference type="InterPro" id="IPR029063">
    <property type="entry name" value="SAM-dependent_MTases_sf"/>
</dbReference>
<name>A0A0R3EEF4_9BRAD</name>
<dbReference type="PANTHER" id="PTHR44068:SF11">
    <property type="entry name" value="GERANYL DIPHOSPHATE 2-C-METHYLTRANSFERASE"/>
    <property type="match status" value="1"/>
</dbReference>
<keyword evidence="4" id="KW-1185">Reference proteome</keyword>
<dbReference type="RefSeq" id="WP_057740226.1">
    <property type="nucleotide sequence ID" value="NZ_LJYG01000002.1"/>
</dbReference>
<keyword evidence="3" id="KW-0489">Methyltransferase</keyword>
<dbReference type="STRING" id="989370.AOQ71_00030"/>
<evidence type="ECO:0000259" key="2">
    <source>
        <dbReference type="Pfam" id="PF08241"/>
    </source>
</evidence>
<proteinExistence type="predicted"/>
<dbReference type="GO" id="GO:0008757">
    <property type="term" value="F:S-adenosylmethionine-dependent methyltransferase activity"/>
    <property type="evidence" value="ECO:0007669"/>
    <property type="project" value="InterPro"/>
</dbReference>
<dbReference type="EMBL" id="LJYG01000002">
    <property type="protein sequence ID" value="KRQ17695.1"/>
    <property type="molecule type" value="Genomic_DNA"/>
</dbReference>
<evidence type="ECO:0000313" key="3">
    <source>
        <dbReference type="EMBL" id="KRQ17695.1"/>
    </source>
</evidence>
<gene>
    <name evidence="3" type="ORF">AOQ71_00030</name>
</gene>
<evidence type="ECO:0000256" key="1">
    <source>
        <dbReference type="ARBA" id="ARBA00022679"/>
    </source>
</evidence>
<feature type="domain" description="Methyltransferase type 11" evidence="2">
    <location>
        <begin position="42"/>
        <end position="139"/>
    </location>
</feature>
<dbReference type="Proteomes" id="UP000051936">
    <property type="component" value="Unassembled WGS sequence"/>
</dbReference>
<dbReference type="InterPro" id="IPR050447">
    <property type="entry name" value="Erg6_SMT_methyltransf"/>
</dbReference>
<sequence>MSTNPNKALWEKGDFTRLASTMRESGDALARSLGPASGIKVLDLGCGDGTTAIPQAQLGADVTGVDIASNLVQAGNKRAQEMGLSNCRFQEGDASHLDDLANQSFDRVVSIFGAMFAPRPFDVAKEMVRVTRPGGQIIMGNWIPGDPTLVAQILKIAASYTPPPPEGFVSPMTWGVESNVIERFGAAGIQKENISFVRDTYTFNFPGTPAQFVNVFRDYYGPTMNAFEAADKNGRRADLQKEMETLFTAQNRSKEATSIPATFLRVGVRVA</sequence>
<accession>A0A0R3EEF4</accession>
<evidence type="ECO:0000313" key="4">
    <source>
        <dbReference type="Proteomes" id="UP000051936"/>
    </source>
</evidence>
<comment type="caution">
    <text evidence="3">The sequence shown here is derived from an EMBL/GenBank/DDBJ whole genome shotgun (WGS) entry which is preliminary data.</text>
</comment>
<dbReference type="CDD" id="cd02440">
    <property type="entry name" value="AdoMet_MTases"/>
    <property type="match status" value="1"/>
</dbReference>
<organism evidence="3 4">
    <name type="scientific">Bradyrhizobium manausense</name>
    <dbReference type="NCBI Taxonomy" id="989370"/>
    <lineage>
        <taxon>Bacteria</taxon>
        <taxon>Pseudomonadati</taxon>
        <taxon>Pseudomonadota</taxon>
        <taxon>Alphaproteobacteria</taxon>
        <taxon>Hyphomicrobiales</taxon>
        <taxon>Nitrobacteraceae</taxon>
        <taxon>Bradyrhizobium</taxon>
    </lineage>
</organism>
<dbReference type="PANTHER" id="PTHR44068">
    <property type="entry name" value="ZGC:194242"/>
    <property type="match status" value="1"/>
</dbReference>
<dbReference type="Pfam" id="PF08241">
    <property type="entry name" value="Methyltransf_11"/>
    <property type="match status" value="1"/>
</dbReference>
<dbReference type="AlphaFoldDB" id="A0A0R3EEF4"/>
<protein>
    <submittedName>
        <fullName evidence="3">Methyltransferase type 11</fullName>
    </submittedName>
</protein>
<dbReference type="SUPFAM" id="SSF53335">
    <property type="entry name" value="S-adenosyl-L-methionine-dependent methyltransferases"/>
    <property type="match status" value="1"/>
</dbReference>
<dbReference type="GO" id="GO:0032259">
    <property type="term" value="P:methylation"/>
    <property type="evidence" value="ECO:0007669"/>
    <property type="project" value="UniProtKB-KW"/>
</dbReference>
<keyword evidence="1 3" id="KW-0808">Transferase</keyword>
<dbReference type="OrthoDB" id="8153637at2"/>
<dbReference type="InterPro" id="IPR013216">
    <property type="entry name" value="Methyltransf_11"/>
</dbReference>
<reference evidence="3 4" key="1">
    <citation type="submission" date="2015-09" db="EMBL/GenBank/DDBJ databases">
        <title>Draft Genome Sequence of Bradyrhizobium manausense Strain BR 3351T, a Novel Symbiotic Nitrogen-Fixing Alphaproteobacterium Isolated from Brazilian Amazon Rain Forest.</title>
        <authorList>
            <person name="De Araujo J.L."/>
            <person name="Zilli J.E."/>
        </authorList>
    </citation>
    <scope>NUCLEOTIDE SEQUENCE [LARGE SCALE GENOMIC DNA]</scope>
    <source>
        <strain evidence="3 4">BR3351</strain>
    </source>
</reference>